<dbReference type="PANTHER" id="PTHR11042">
    <property type="entry name" value="EUKARYOTIC TRANSLATION INITIATION FACTOR 2-ALPHA KINASE EIF2-ALPHA KINASE -RELATED"/>
    <property type="match status" value="1"/>
</dbReference>
<dbReference type="AlphaFoldDB" id="A0AAV8UVT3"/>
<accession>A0AAV8UVT3</accession>
<comment type="catalytic activity">
    <reaction evidence="8">
        <text>L-threonyl-[protein] + ATP = O-phospho-L-threonyl-[protein] + ADP + H(+)</text>
        <dbReference type="Rhea" id="RHEA:46608"/>
        <dbReference type="Rhea" id="RHEA-COMP:11060"/>
        <dbReference type="Rhea" id="RHEA-COMP:11605"/>
        <dbReference type="ChEBI" id="CHEBI:15378"/>
        <dbReference type="ChEBI" id="CHEBI:30013"/>
        <dbReference type="ChEBI" id="CHEBI:30616"/>
        <dbReference type="ChEBI" id="CHEBI:61977"/>
        <dbReference type="ChEBI" id="CHEBI:456216"/>
        <dbReference type="EC" id="2.7.11.1"/>
    </reaction>
</comment>
<dbReference type="PROSITE" id="PS50011">
    <property type="entry name" value="PROTEIN_KINASE_DOM"/>
    <property type="match status" value="1"/>
</dbReference>
<dbReference type="GO" id="GO:0005634">
    <property type="term" value="C:nucleus"/>
    <property type="evidence" value="ECO:0007669"/>
    <property type="project" value="TreeGrafter"/>
</dbReference>
<name>A0AAV8UVT3_9RHOD</name>
<dbReference type="EC" id="2.7.11.1" evidence="1"/>
<dbReference type="InterPro" id="IPR050339">
    <property type="entry name" value="CC_SR_Kinase"/>
</dbReference>
<evidence type="ECO:0000256" key="9">
    <source>
        <dbReference type="ARBA" id="ARBA00048679"/>
    </source>
</evidence>
<protein>
    <recommendedName>
        <fullName evidence="1">non-specific serine/threonine protein kinase</fullName>
        <ecNumber evidence="1">2.7.11.1</ecNumber>
    </recommendedName>
</protein>
<evidence type="ECO:0000256" key="3">
    <source>
        <dbReference type="ARBA" id="ARBA00022679"/>
    </source>
</evidence>
<keyword evidence="6" id="KW-0067">ATP-binding</keyword>
<dbReference type="Gene3D" id="1.10.510.10">
    <property type="entry name" value="Transferase(Phosphotransferase) domain 1"/>
    <property type="match status" value="1"/>
</dbReference>
<dbReference type="PANTHER" id="PTHR11042:SF138">
    <property type="entry name" value="SERINE_THREONINE-PROTEIN KINASE IKS1-RELATED"/>
    <property type="match status" value="1"/>
</dbReference>
<feature type="transmembrane region" description="Helical" evidence="10">
    <location>
        <begin position="598"/>
        <end position="616"/>
    </location>
</feature>
<keyword evidence="10" id="KW-0472">Membrane</keyword>
<keyword evidence="2" id="KW-0723">Serine/threonine-protein kinase</keyword>
<dbReference type="SMART" id="SM00220">
    <property type="entry name" value="S_TKc"/>
    <property type="match status" value="1"/>
</dbReference>
<keyword evidence="3" id="KW-0808">Transferase</keyword>
<evidence type="ECO:0000256" key="1">
    <source>
        <dbReference type="ARBA" id="ARBA00012513"/>
    </source>
</evidence>
<evidence type="ECO:0000256" key="6">
    <source>
        <dbReference type="ARBA" id="ARBA00022840"/>
    </source>
</evidence>
<dbReference type="Gene3D" id="3.30.200.20">
    <property type="entry name" value="Phosphorylase Kinase, domain 1"/>
    <property type="match status" value="1"/>
</dbReference>
<dbReference type="GO" id="GO:0004674">
    <property type="term" value="F:protein serine/threonine kinase activity"/>
    <property type="evidence" value="ECO:0007669"/>
    <property type="project" value="UniProtKB-KW"/>
</dbReference>
<dbReference type="InterPro" id="IPR000719">
    <property type="entry name" value="Prot_kinase_dom"/>
</dbReference>
<dbReference type="FunFam" id="3.30.200.20:FF:000306">
    <property type="entry name" value="IKS protein kinase"/>
    <property type="match status" value="1"/>
</dbReference>
<proteinExistence type="inferred from homology"/>
<evidence type="ECO:0000256" key="8">
    <source>
        <dbReference type="ARBA" id="ARBA00047899"/>
    </source>
</evidence>
<dbReference type="Pfam" id="PF00069">
    <property type="entry name" value="Pkinase"/>
    <property type="match status" value="2"/>
</dbReference>
<keyword evidence="13" id="KW-1185">Reference proteome</keyword>
<dbReference type="PROSITE" id="PS00108">
    <property type="entry name" value="PROTEIN_KINASE_ST"/>
    <property type="match status" value="1"/>
</dbReference>
<gene>
    <name evidence="12" type="ORF">NDN08_003058</name>
</gene>
<keyword evidence="4" id="KW-0547">Nucleotide-binding</keyword>
<dbReference type="SUPFAM" id="SSF56112">
    <property type="entry name" value="Protein kinase-like (PK-like)"/>
    <property type="match status" value="1"/>
</dbReference>
<evidence type="ECO:0000313" key="13">
    <source>
        <dbReference type="Proteomes" id="UP001157974"/>
    </source>
</evidence>
<reference evidence="12 13" key="1">
    <citation type="journal article" date="2023" name="Nat. Commun.">
        <title>Origin of minicircular mitochondrial genomes in red algae.</title>
        <authorList>
            <person name="Lee Y."/>
            <person name="Cho C.H."/>
            <person name="Lee Y.M."/>
            <person name="Park S.I."/>
            <person name="Yang J.H."/>
            <person name="West J.A."/>
            <person name="Bhattacharya D."/>
            <person name="Yoon H.S."/>
        </authorList>
    </citation>
    <scope>NUCLEOTIDE SEQUENCE [LARGE SCALE GENOMIC DNA]</scope>
    <source>
        <strain evidence="12 13">CCMP1338</strain>
        <tissue evidence="12">Whole cell</tissue>
    </source>
</reference>
<dbReference type="Proteomes" id="UP001157974">
    <property type="component" value="Unassembled WGS sequence"/>
</dbReference>
<keyword evidence="10" id="KW-0812">Transmembrane</keyword>
<keyword evidence="10" id="KW-1133">Transmembrane helix</keyword>
<evidence type="ECO:0000256" key="2">
    <source>
        <dbReference type="ARBA" id="ARBA00022527"/>
    </source>
</evidence>
<evidence type="ECO:0000256" key="4">
    <source>
        <dbReference type="ARBA" id="ARBA00022741"/>
    </source>
</evidence>
<evidence type="ECO:0000259" key="11">
    <source>
        <dbReference type="PROSITE" id="PS50011"/>
    </source>
</evidence>
<dbReference type="InterPro" id="IPR011009">
    <property type="entry name" value="Kinase-like_dom_sf"/>
</dbReference>
<comment type="similarity">
    <text evidence="7">Belongs to the protein kinase superfamily. Ser/Thr protein kinase family. GCN2 subfamily.</text>
</comment>
<organism evidence="12 13">
    <name type="scientific">Rhodosorus marinus</name>
    <dbReference type="NCBI Taxonomy" id="101924"/>
    <lineage>
        <taxon>Eukaryota</taxon>
        <taxon>Rhodophyta</taxon>
        <taxon>Stylonematophyceae</taxon>
        <taxon>Stylonematales</taxon>
        <taxon>Stylonemataceae</taxon>
        <taxon>Rhodosorus</taxon>
    </lineage>
</organism>
<dbReference type="GO" id="GO:0005737">
    <property type="term" value="C:cytoplasm"/>
    <property type="evidence" value="ECO:0007669"/>
    <property type="project" value="TreeGrafter"/>
</dbReference>
<feature type="transmembrane region" description="Helical" evidence="10">
    <location>
        <begin position="636"/>
        <end position="656"/>
    </location>
</feature>
<comment type="catalytic activity">
    <reaction evidence="9">
        <text>L-seryl-[protein] + ATP = O-phospho-L-seryl-[protein] + ADP + H(+)</text>
        <dbReference type="Rhea" id="RHEA:17989"/>
        <dbReference type="Rhea" id="RHEA-COMP:9863"/>
        <dbReference type="Rhea" id="RHEA-COMP:11604"/>
        <dbReference type="ChEBI" id="CHEBI:15378"/>
        <dbReference type="ChEBI" id="CHEBI:29999"/>
        <dbReference type="ChEBI" id="CHEBI:30616"/>
        <dbReference type="ChEBI" id="CHEBI:83421"/>
        <dbReference type="ChEBI" id="CHEBI:456216"/>
        <dbReference type="EC" id="2.7.11.1"/>
    </reaction>
</comment>
<feature type="transmembrane region" description="Helical" evidence="10">
    <location>
        <begin position="553"/>
        <end position="572"/>
    </location>
</feature>
<evidence type="ECO:0000256" key="5">
    <source>
        <dbReference type="ARBA" id="ARBA00022777"/>
    </source>
</evidence>
<keyword evidence="5" id="KW-0418">Kinase</keyword>
<evidence type="ECO:0000256" key="10">
    <source>
        <dbReference type="SAM" id="Phobius"/>
    </source>
</evidence>
<evidence type="ECO:0000313" key="12">
    <source>
        <dbReference type="EMBL" id="KAJ8906565.1"/>
    </source>
</evidence>
<comment type="caution">
    <text evidence="12">The sequence shown here is derived from an EMBL/GenBank/DDBJ whole genome shotgun (WGS) entry which is preliminary data.</text>
</comment>
<dbReference type="EMBL" id="JAMWBK010000003">
    <property type="protein sequence ID" value="KAJ8906565.1"/>
    <property type="molecule type" value="Genomic_DNA"/>
</dbReference>
<evidence type="ECO:0000256" key="7">
    <source>
        <dbReference type="ARBA" id="ARBA00037982"/>
    </source>
</evidence>
<feature type="domain" description="Protein kinase" evidence="11">
    <location>
        <begin position="134"/>
        <end position="482"/>
    </location>
</feature>
<dbReference type="InterPro" id="IPR008271">
    <property type="entry name" value="Ser/Thr_kinase_AS"/>
</dbReference>
<sequence>MTGGNGGDDEERKDNWQVILRNEDDRRVVLYNSENNKLVVNGEVERQAPKPVRILSSKPENGAPCPLCGSESSLRRKPTLRPEEENVAKRFMASDYFRLLQLSIQGQETSVPPVEDPSRLGADSLNEGYYERFFREEKRLGSGSRGSVFLCQHVMDNVHLGMYAVKKISVGDNHKWLVNVLREVKVLEGLHHPNIIEYKHTWLEKAKLCDFGVAVPCLFVLTEYANSGNLAQYMLSTDSESSSDDESLLKPKQIYHRSMKRRRLLRKLKRMSLDAEGSRAESNAAGAAVRVLPESLIWHFLVDILSGLDHLHNHGIVHRDIKPQNLLLHIEENSSLPRVLLSDFGECEFLSRIEGYHRTGYTGTMEFVAPELLEVSEDGLYYYQYNQRCDIWSLGVVLYQLTYSKLPWRSNATNVKELTDEILSFNGLPVEMGGINRSTELGVLIRSMMVRDPANRPTTQQLLEVVASSANRNGSFSVSPLLSPRSSADQARHIRNYSLEHVPSEPVPLLLDGDLAPEPEQDQALSEAVTRTLEVSVGDRGLLLVKNIENMNVIAHLAFALAKSVLVLSLSLDESVSRYPAMAVVASELIAIAFRLRGTLYIFVSLLEGLSLYWLIARNQVSPQRDSGETHGHLLYISTTTMLLTVLLYEMSAHVVTSRRGGWK</sequence>
<dbReference type="GO" id="GO:0005524">
    <property type="term" value="F:ATP binding"/>
    <property type="evidence" value="ECO:0007669"/>
    <property type="project" value="UniProtKB-KW"/>
</dbReference>